<dbReference type="RefSeq" id="WP_149668357.1">
    <property type="nucleotide sequence ID" value="NZ_VTUZ01000001.1"/>
</dbReference>
<comment type="caution">
    <text evidence="2">The sequence shown here is derived from an EMBL/GenBank/DDBJ whole genome shotgun (WGS) entry which is preliminary data.</text>
</comment>
<dbReference type="Proteomes" id="UP000325273">
    <property type="component" value="Unassembled WGS sequence"/>
</dbReference>
<dbReference type="InterPro" id="IPR003673">
    <property type="entry name" value="CoA-Trfase_fam_III"/>
</dbReference>
<dbReference type="InterPro" id="IPR023606">
    <property type="entry name" value="CoA-Trfase_III_dom_1_sf"/>
</dbReference>
<evidence type="ECO:0000313" key="2">
    <source>
        <dbReference type="EMBL" id="KAA1016247.1"/>
    </source>
</evidence>
<evidence type="ECO:0000313" key="3">
    <source>
        <dbReference type="Proteomes" id="UP000325273"/>
    </source>
</evidence>
<dbReference type="PANTHER" id="PTHR48207">
    <property type="entry name" value="SUCCINATE--HYDROXYMETHYLGLUTARATE COA-TRANSFERASE"/>
    <property type="match status" value="1"/>
</dbReference>
<accession>A0A5B0HLY4</accession>
<keyword evidence="1 2" id="KW-0808">Transferase</keyword>
<dbReference type="Gene3D" id="3.40.50.10540">
    <property type="entry name" value="Crotonobetainyl-coa:carnitine coa-transferase, domain 1"/>
    <property type="match status" value="1"/>
</dbReference>
<gene>
    <name evidence="2" type="ORF">FVF58_02335</name>
</gene>
<organism evidence="2 3">
    <name type="scientific">Paraburkholderia panacisoli</name>
    <dbReference type="NCBI Taxonomy" id="2603818"/>
    <lineage>
        <taxon>Bacteria</taxon>
        <taxon>Pseudomonadati</taxon>
        <taxon>Pseudomonadota</taxon>
        <taxon>Betaproteobacteria</taxon>
        <taxon>Burkholderiales</taxon>
        <taxon>Burkholderiaceae</taxon>
        <taxon>Paraburkholderia</taxon>
    </lineage>
</organism>
<dbReference type="InterPro" id="IPR050483">
    <property type="entry name" value="CoA-transferase_III_domain"/>
</dbReference>
<protein>
    <submittedName>
        <fullName evidence="2">CoA transferase</fullName>
    </submittedName>
</protein>
<dbReference type="EMBL" id="VTUZ01000001">
    <property type="protein sequence ID" value="KAA1016247.1"/>
    <property type="molecule type" value="Genomic_DNA"/>
</dbReference>
<dbReference type="PANTHER" id="PTHR48207:SF3">
    <property type="entry name" value="SUCCINATE--HYDROXYMETHYLGLUTARATE COA-TRANSFERASE"/>
    <property type="match status" value="1"/>
</dbReference>
<dbReference type="Pfam" id="PF02515">
    <property type="entry name" value="CoA_transf_3"/>
    <property type="match status" value="1"/>
</dbReference>
<sequence>MSGALSHLRVLDLSRILAGPWASQTLADLGAEVIKIERPSTGDDTRGWGPPYLHDQDGNATGESAYFLSANRGKKSVTLDIATHEGQAIIRKLAEQSDVFIENYKVGDMARYGLAYSDLRAINPRLIYCSITGFGQDGPLSRLAGYDFIVQAMGGLMSITGERDELPGGGPQKVGVAFADLMTGMYATVGILAALAHRTETGEGQYIDMALLDVQVAAMANMNLNYLVSGKTPKREGNAHANIVPYQVFKAKDGQMVLAVGNDGQFRKFCEIADCTHLATDPHFATNAARVTNRETLVPMIREILVTRTIEQWVTPLAAAGIPCGPINDIAQTFAHPQVQYRGMRVDLPHPLSGSAPTVANPIRMSASPIQYRSAPPTLGQHTNDVLVSLCGIAGDELDELRKKGVV</sequence>
<name>A0A5B0HLY4_9BURK</name>
<proteinExistence type="predicted"/>
<keyword evidence="3" id="KW-1185">Reference proteome</keyword>
<evidence type="ECO:0000256" key="1">
    <source>
        <dbReference type="ARBA" id="ARBA00022679"/>
    </source>
</evidence>
<dbReference type="Gene3D" id="3.30.1540.10">
    <property type="entry name" value="formyl-coa transferase, domain 3"/>
    <property type="match status" value="1"/>
</dbReference>
<reference evidence="2 3" key="1">
    <citation type="submission" date="2019-08" db="EMBL/GenBank/DDBJ databases">
        <title>Paraburkholderia sp. DCY113.</title>
        <authorList>
            <person name="Kang J."/>
        </authorList>
    </citation>
    <scope>NUCLEOTIDE SEQUENCE [LARGE SCALE GENOMIC DNA]</scope>
    <source>
        <strain evidence="2 3">DCY113</strain>
    </source>
</reference>
<dbReference type="AlphaFoldDB" id="A0A5B0HLY4"/>
<dbReference type="SUPFAM" id="SSF89796">
    <property type="entry name" value="CoA-transferase family III (CaiB/BaiF)"/>
    <property type="match status" value="1"/>
</dbReference>
<dbReference type="InterPro" id="IPR044855">
    <property type="entry name" value="CoA-Trfase_III_dom3_sf"/>
</dbReference>
<dbReference type="GO" id="GO:0008410">
    <property type="term" value="F:CoA-transferase activity"/>
    <property type="evidence" value="ECO:0007669"/>
    <property type="project" value="TreeGrafter"/>
</dbReference>